<reference evidence="5 6" key="2">
    <citation type="submission" date="2013-02" db="EMBL/GenBank/DDBJ databases">
        <title>The Genome Sequence of Plasmodium falciparum FCH/4.</title>
        <authorList>
            <consortium name="The Broad Institute Genome Sequencing Platform"/>
            <consortium name="The Broad Institute Genome Sequencing Center for Infectious Disease"/>
            <person name="Neafsey D."/>
            <person name="Cheeseman I."/>
            <person name="Volkman S."/>
            <person name="Adams J."/>
            <person name="Walker B."/>
            <person name="Young S.K."/>
            <person name="Zeng Q."/>
            <person name="Gargeya S."/>
            <person name="Fitzgerald M."/>
            <person name="Haas B."/>
            <person name="Abouelleil A."/>
            <person name="Alvarado L."/>
            <person name="Arachchi H.M."/>
            <person name="Berlin A.M."/>
            <person name="Chapman S.B."/>
            <person name="Dewar J."/>
            <person name="Goldberg J."/>
            <person name="Griggs A."/>
            <person name="Gujja S."/>
            <person name="Hansen M."/>
            <person name="Howarth C."/>
            <person name="Imamovic A."/>
            <person name="Larimer J."/>
            <person name="McCowan C."/>
            <person name="Murphy C."/>
            <person name="Neiman D."/>
            <person name="Pearson M."/>
            <person name="Priest M."/>
            <person name="Roberts A."/>
            <person name="Saif S."/>
            <person name="Shea T."/>
            <person name="Sisk P."/>
            <person name="Sykes S."/>
            <person name="Wortman J."/>
            <person name="Nusbaum C."/>
            <person name="Birren B."/>
        </authorList>
    </citation>
    <scope>NUCLEOTIDE SEQUENCE [LARGE SCALE GENOMIC DNA]</scope>
    <source>
        <strain evidence="5 6">FCH/4</strain>
    </source>
</reference>
<dbReference type="InterPro" id="IPR029071">
    <property type="entry name" value="Ubiquitin-like_domsf"/>
</dbReference>
<name>A0A024VEP8_PLAFA</name>
<evidence type="ECO:0000313" key="6">
    <source>
        <dbReference type="Proteomes" id="UP000030656"/>
    </source>
</evidence>
<dbReference type="InterPro" id="IPR038630">
    <property type="entry name" value="L24e/L24_sf"/>
</dbReference>
<evidence type="ECO:0000256" key="2">
    <source>
        <dbReference type="SAM" id="MobiDB-lite"/>
    </source>
</evidence>
<dbReference type="SUPFAM" id="SSF57716">
    <property type="entry name" value="Glucocorticoid receptor-like (DNA-binding domain)"/>
    <property type="match status" value="1"/>
</dbReference>
<feature type="domain" description="Large ribosomal subunit protein eL24-related N-terminal" evidence="3">
    <location>
        <begin position="119"/>
        <end position="166"/>
    </location>
</feature>
<feature type="compositionally biased region" description="Polar residues" evidence="2">
    <location>
        <begin position="7"/>
        <end position="21"/>
    </location>
</feature>
<dbReference type="GO" id="GO:0003735">
    <property type="term" value="F:structural constituent of ribosome"/>
    <property type="evidence" value="ECO:0007669"/>
    <property type="project" value="InterPro"/>
</dbReference>
<dbReference type="OrthoDB" id="10262490at2759"/>
<gene>
    <name evidence="5" type="ORF">PFFCH_05613</name>
</gene>
<dbReference type="Pfam" id="PF11976">
    <property type="entry name" value="Rad60-SLD"/>
    <property type="match status" value="1"/>
</dbReference>
<dbReference type="GO" id="GO:0042273">
    <property type="term" value="P:ribosomal large subunit biogenesis"/>
    <property type="evidence" value="ECO:0007669"/>
    <property type="project" value="TreeGrafter"/>
</dbReference>
<evidence type="ECO:0000256" key="1">
    <source>
        <dbReference type="ARBA" id="ARBA00005647"/>
    </source>
</evidence>
<feature type="domain" description="Rad60/SUMO-like" evidence="4">
    <location>
        <begin position="23"/>
        <end position="64"/>
    </location>
</feature>
<dbReference type="Pfam" id="PF01246">
    <property type="entry name" value="Ribosomal_L24e"/>
    <property type="match status" value="1"/>
</dbReference>
<dbReference type="EMBL" id="KI928151">
    <property type="protein sequence ID" value="ETW26972.1"/>
    <property type="molecule type" value="Genomic_DNA"/>
</dbReference>
<dbReference type="Gene3D" id="2.30.170.20">
    <property type="entry name" value="Ribosomal protein L24e"/>
    <property type="match status" value="1"/>
</dbReference>
<dbReference type="InterPro" id="IPR056366">
    <property type="entry name" value="Ribosomal_eL24"/>
</dbReference>
<dbReference type="Proteomes" id="UP000030656">
    <property type="component" value="Unassembled WGS sequence"/>
</dbReference>
<protein>
    <submittedName>
        <fullName evidence="5">Uncharacterized protein</fullName>
    </submittedName>
</protein>
<reference evidence="5 6" key="1">
    <citation type="submission" date="2013-02" db="EMBL/GenBank/DDBJ databases">
        <title>The Genome Annotation of Plasmodium falciparum FCH/4.</title>
        <authorList>
            <consortium name="The Broad Institute Genome Sequencing Platform"/>
            <consortium name="The Broad Institute Genome Sequencing Center for Infectious Disease"/>
            <person name="Neafsey D."/>
            <person name="Hoffman S."/>
            <person name="Volkman S."/>
            <person name="Rosenthal P."/>
            <person name="Walker B."/>
            <person name="Young S.K."/>
            <person name="Zeng Q."/>
            <person name="Gargeya S."/>
            <person name="Fitzgerald M."/>
            <person name="Haas B."/>
            <person name="Abouelleil A."/>
            <person name="Allen A.W."/>
            <person name="Alvarado L."/>
            <person name="Arachchi H.M."/>
            <person name="Berlin A.M."/>
            <person name="Chapman S.B."/>
            <person name="Gainer-Dewar J."/>
            <person name="Goldberg J."/>
            <person name="Griggs A."/>
            <person name="Gujja S."/>
            <person name="Hansen M."/>
            <person name="Howarth C."/>
            <person name="Imamovic A."/>
            <person name="Ireland A."/>
            <person name="Larimer J."/>
            <person name="McCowan C."/>
            <person name="Murphy C."/>
            <person name="Pearson M."/>
            <person name="Poon T.W."/>
            <person name="Priest M."/>
            <person name="Roberts A."/>
            <person name="Saif S."/>
            <person name="Shea T."/>
            <person name="Sisk P."/>
            <person name="Sykes S."/>
            <person name="Wortman J."/>
            <person name="Nusbaum C."/>
            <person name="Birren B."/>
        </authorList>
    </citation>
    <scope>NUCLEOTIDE SEQUENCE [LARGE SCALE GENOMIC DNA]</scope>
    <source>
        <strain evidence="5 6">FCH/4</strain>
    </source>
</reference>
<proteinExistence type="inferred from homology"/>
<dbReference type="AlphaFoldDB" id="A0A024VEP8"/>
<evidence type="ECO:0000259" key="3">
    <source>
        <dbReference type="Pfam" id="PF01246"/>
    </source>
</evidence>
<dbReference type="SUPFAM" id="SSF54236">
    <property type="entry name" value="Ubiquitin-like"/>
    <property type="match status" value="1"/>
</dbReference>
<dbReference type="PANTHER" id="PTHR10792">
    <property type="entry name" value="60S RIBOSOMAL PROTEIN L24"/>
    <property type="match status" value="1"/>
</dbReference>
<evidence type="ECO:0000313" key="5">
    <source>
        <dbReference type="EMBL" id="ETW26972.1"/>
    </source>
</evidence>
<sequence length="304" mass="36400">MGDDDSAVNNNGSSPVNNQGEHIQVKVRSPDGAEVFFKIKRKTKLEKLMEVYCNRLGQSMEAEISKMIEATLNQNNRVKNIMTSEIYLKKKCEAALETVMRNKYLLQYKERYTCLQIWHGIFFIRNDCNVFKFCRSKCHKHFKAKHNPRKVKWTKIYRKERNKELSYDKTFEFEKIRNEPIKYDRDIYIKTINAIKKIDTIKEKRKMRFYKNRIIETSDKNINLSLNYIKKNPLLLKNTEYENVIQELTLNKQERDDTLIIKNTFEDDHIIFTKNDQDIKYKADISTISDKQVRKDPTKKQKEN</sequence>
<comment type="similarity">
    <text evidence="1">Belongs to the eukaryotic ribosomal protein eL24 family.</text>
</comment>
<dbReference type="GO" id="GO:0005730">
    <property type="term" value="C:nucleolus"/>
    <property type="evidence" value="ECO:0007669"/>
    <property type="project" value="TreeGrafter"/>
</dbReference>
<organism evidence="5 6">
    <name type="scientific">Plasmodium falciparum FCH/4</name>
    <dbReference type="NCBI Taxonomy" id="1036724"/>
    <lineage>
        <taxon>Eukaryota</taxon>
        <taxon>Sar</taxon>
        <taxon>Alveolata</taxon>
        <taxon>Apicomplexa</taxon>
        <taxon>Aconoidasida</taxon>
        <taxon>Haemosporida</taxon>
        <taxon>Plasmodiidae</taxon>
        <taxon>Plasmodium</taxon>
        <taxon>Plasmodium (Laverania)</taxon>
    </lineage>
</organism>
<dbReference type="Gene3D" id="3.10.20.90">
    <property type="entry name" value="Phosphatidylinositol 3-kinase Catalytic Subunit, Chain A, domain 1"/>
    <property type="match status" value="1"/>
</dbReference>
<accession>A0A024VEP8</accession>
<dbReference type="FunFam" id="2.30.170.20:FF:000001">
    <property type="entry name" value="probable ribosome biogenesis protein RLP24"/>
    <property type="match status" value="1"/>
</dbReference>
<evidence type="ECO:0000259" key="4">
    <source>
        <dbReference type="Pfam" id="PF11976"/>
    </source>
</evidence>
<dbReference type="CDD" id="cd00472">
    <property type="entry name" value="Ribosomal_L24e_L24"/>
    <property type="match status" value="1"/>
</dbReference>
<feature type="region of interest" description="Disordered" evidence="2">
    <location>
        <begin position="1"/>
        <end position="24"/>
    </location>
</feature>
<dbReference type="PANTHER" id="PTHR10792:SF8">
    <property type="entry name" value="RIBOSOME BIOGENESIS PROTEIN RLP24-RELATED"/>
    <property type="match status" value="1"/>
</dbReference>
<dbReference type="InterPro" id="IPR022617">
    <property type="entry name" value="Rad60/SUMO-like_dom"/>
</dbReference>
<dbReference type="InterPro" id="IPR000988">
    <property type="entry name" value="Ribosomal_eL24-rel_N"/>
</dbReference>